<dbReference type="InterPro" id="IPR002123">
    <property type="entry name" value="Plipid/glycerol_acylTrfase"/>
</dbReference>
<dbReference type="EMBL" id="QZWG01000012">
    <property type="protein sequence ID" value="RZB76155.1"/>
    <property type="molecule type" value="Genomic_DNA"/>
</dbReference>
<evidence type="ECO:0000313" key="5">
    <source>
        <dbReference type="EMBL" id="RZB76155.1"/>
    </source>
</evidence>
<keyword evidence="6" id="KW-1185">Reference proteome</keyword>
<dbReference type="AlphaFoldDB" id="A0A445HR53"/>
<accession>A0A445HR53</accession>
<keyword evidence="3" id="KW-0812">Transmembrane</keyword>
<protein>
    <submittedName>
        <fullName evidence="5">1-acyl-sn-glycerol-3-phosphate acyltransferase 1, chloroplastic isoform B</fullName>
    </submittedName>
</protein>
<evidence type="ECO:0000256" key="1">
    <source>
        <dbReference type="ARBA" id="ARBA00022679"/>
    </source>
</evidence>
<feature type="transmembrane region" description="Helical" evidence="3">
    <location>
        <begin position="140"/>
        <end position="160"/>
    </location>
</feature>
<dbReference type="Pfam" id="PF01553">
    <property type="entry name" value="Acyltransferase"/>
    <property type="match status" value="1"/>
</dbReference>
<organism evidence="5 6">
    <name type="scientific">Glycine soja</name>
    <name type="common">Wild soybean</name>
    <dbReference type="NCBI Taxonomy" id="3848"/>
    <lineage>
        <taxon>Eukaryota</taxon>
        <taxon>Viridiplantae</taxon>
        <taxon>Streptophyta</taxon>
        <taxon>Embryophyta</taxon>
        <taxon>Tracheophyta</taxon>
        <taxon>Spermatophyta</taxon>
        <taxon>Magnoliopsida</taxon>
        <taxon>eudicotyledons</taxon>
        <taxon>Gunneridae</taxon>
        <taxon>Pentapetalae</taxon>
        <taxon>rosids</taxon>
        <taxon>fabids</taxon>
        <taxon>Fabales</taxon>
        <taxon>Fabaceae</taxon>
        <taxon>Papilionoideae</taxon>
        <taxon>50 kb inversion clade</taxon>
        <taxon>NPAAA clade</taxon>
        <taxon>indigoferoid/millettioid clade</taxon>
        <taxon>Phaseoleae</taxon>
        <taxon>Glycine</taxon>
        <taxon>Glycine subgen. Soja</taxon>
    </lineage>
</organism>
<evidence type="ECO:0000256" key="3">
    <source>
        <dbReference type="SAM" id="Phobius"/>
    </source>
</evidence>
<keyword evidence="3" id="KW-0472">Membrane</keyword>
<dbReference type="GO" id="GO:0003841">
    <property type="term" value="F:1-acylglycerol-3-phosphate O-acyltransferase activity"/>
    <property type="evidence" value="ECO:0007669"/>
    <property type="project" value="TreeGrafter"/>
</dbReference>
<gene>
    <name evidence="5" type="ORF">D0Y65_034597</name>
</gene>
<dbReference type="CDD" id="cd07989">
    <property type="entry name" value="LPLAT_AGPAT-like"/>
    <property type="match status" value="1"/>
</dbReference>
<comment type="caution">
    <text evidence="5">The sequence shown here is derived from an EMBL/GenBank/DDBJ whole genome shotgun (WGS) entry which is preliminary data.</text>
</comment>
<reference evidence="5 6" key="1">
    <citation type="submission" date="2018-09" db="EMBL/GenBank/DDBJ databases">
        <title>A high-quality reference genome of wild soybean provides a powerful tool to mine soybean genomes.</title>
        <authorList>
            <person name="Xie M."/>
            <person name="Chung C.Y.L."/>
            <person name="Li M.-W."/>
            <person name="Wong F.-L."/>
            <person name="Chan T.-F."/>
            <person name="Lam H.-M."/>
        </authorList>
    </citation>
    <scope>NUCLEOTIDE SEQUENCE [LARGE SCALE GENOMIC DNA]</scope>
    <source>
        <strain evidence="6">cv. W05</strain>
        <tissue evidence="5">Hypocotyl of etiolated seedlings</tissue>
    </source>
</reference>
<dbReference type="SMART" id="SM00563">
    <property type="entry name" value="PlsC"/>
    <property type="match status" value="1"/>
</dbReference>
<proteinExistence type="predicted"/>
<dbReference type="PANTHER" id="PTHR10434:SF60">
    <property type="entry name" value="1-ACYL-SN-GLYCEROL-3-PHOSPHATE ACYLTRANSFERASE LPAT1, CHLOROPLASTIC"/>
    <property type="match status" value="1"/>
</dbReference>
<evidence type="ECO:0000256" key="2">
    <source>
        <dbReference type="ARBA" id="ARBA00023315"/>
    </source>
</evidence>
<keyword evidence="3" id="KW-1133">Transmembrane helix</keyword>
<name>A0A445HR53_GLYSO</name>
<dbReference type="GO" id="GO:0006654">
    <property type="term" value="P:phosphatidic acid biosynthetic process"/>
    <property type="evidence" value="ECO:0007669"/>
    <property type="project" value="TreeGrafter"/>
</dbReference>
<feature type="transmembrane region" description="Helical" evidence="3">
    <location>
        <begin position="232"/>
        <end position="254"/>
    </location>
</feature>
<dbReference type="Proteomes" id="UP000289340">
    <property type="component" value="Chromosome 12"/>
</dbReference>
<feature type="transmembrane region" description="Helical" evidence="3">
    <location>
        <begin position="24"/>
        <end position="47"/>
    </location>
</feature>
<feature type="domain" description="Phospholipid/glycerol acyltransferase" evidence="4">
    <location>
        <begin position="208"/>
        <end position="313"/>
    </location>
</feature>
<evidence type="ECO:0000313" key="6">
    <source>
        <dbReference type="Proteomes" id="UP000289340"/>
    </source>
</evidence>
<dbReference type="SUPFAM" id="SSF69593">
    <property type="entry name" value="Glycerol-3-phosphate (1)-acyltransferase"/>
    <property type="match status" value="2"/>
</dbReference>
<sequence length="528" mass="59281">MEVTPLSSPSPIHGLHLRHKEARFLAVASTLYVILHHSFLYLFMLYFDGIPFILQLRTHRGTTTYKHPILRTSHNAPQCSLRAISKKHENVAWLSVSPKLHVQNKFPRDVVVRSELTAAGSAGDGYFLPELKVESKVRGVCFYVVTAFCAIFLFMMMLVGHPSVLLFDRYRRKFHHFIAKVWATLTVAPFYKIKFEGLENLPPPDTPAVYVSNHQSFLDIYTLLTLGRSFKFISKTGIFLFPIIGWAMFLLGIIPLKRMDSRSQLDCLKRCMDLIKKGASVFFFPEGTRSKDGRLGTFKVSLKLLEDQYLGYFVEDLLQLNIKRKLHTLKPQSQLQGMQFPWDIEPNISDLPAFVGSYGWQNGDSIFSTTMRPLKSSISMGGSKLGPTIVSSSVTVSSKRAAIWMEEKIQKFELGYPEMHITKNFFEVQNLLGKISCGQSIFSIGDFCLLGHQVYYCIKGAFSVAAKTNAPVVPITLIGTGQIMPAGKEGIVNIGSVKVVIHKPIVGKDPDMLCKEARKTIASVLTQS</sequence>
<keyword evidence="2 5" id="KW-0012">Acyltransferase</keyword>
<dbReference type="PANTHER" id="PTHR10434">
    <property type="entry name" value="1-ACYL-SN-GLYCEROL-3-PHOSPHATE ACYLTRANSFERASE"/>
    <property type="match status" value="1"/>
</dbReference>
<keyword evidence="1 5" id="KW-0808">Transferase</keyword>
<evidence type="ECO:0000259" key="4">
    <source>
        <dbReference type="SMART" id="SM00563"/>
    </source>
</evidence>